<organism evidence="2 3">
    <name type="scientific">Glutamicibacter arilaitensis</name>
    <dbReference type="NCBI Taxonomy" id="256701"/>
    <lineage>
        <taxon>Bacteria</taxon>
        <taxon>Bacillati</taxon>
        <taxon>Actinomycetota</taxon>
        <taxon>Actinomycetes</taxon>
        <taxon>Micrococcales</taxon>
        <taxon>Micrococcaceae</taxon>
        <taxon>Glutamicibacter</taxon>
    </lineage>
</organism>
<evidence type="ECO:0000259" key="1">
    <source>
        <dbReference type="PROSITE" id="PS50943"/>
    </source>
</evidence>
<evidence type="ECO:0000313" key="2">
    <source>
        <dbReference type="EMBL" id="TFH54608.1"/>
    </source>
</evidence>
<dbReference type="Gene3D" id="1.10.260.40">
    <property type="entry name" value="lambda repressor-like DNA-binding domains"/>
    <property type="match status" value="1"/>
</dbReference>
<name>A0A4Y8TUE7_9MICC</name>
<protein>
    <submittedName>
        <fullName evidence="2">Helix-turn-helix domain-containing protein</fullName>
    </submittedName>
</protein>
<dbReference type="Proteomes" id="UP000297638">
    <property type="component" value="Unassembled WGS sequence"/>
</dbReference>
<dbReference type="PROSITE" id="PS50943">
    <property type="entry name" value="HTH_CROC1"/>
    <property type="match status" value="1"/>
</dbReference>
<sequence>MRNDPKVLGATLRKQRIDLGLSQEDVADQLGISRNTISAIENGKLGNANILLEIMSILGLDLLIAPRHSGETNAIRNNMAHNAHSIRHRVKRS</sequence>
<comment type="caution">
    <text evidence="2">The sequence shown here is derived from an EMBL/GenBank/DDBJ whole genome shotgun (WGS) entry which is preliminary data.</text>
</comment>
<dbReference type="EMBL" id="SPDS01000003">
    <property type="protein sequence ID" value="TFH54608.1"/>
    <property type="molecule type" value="Genomic_DNA"/>
</dbReference>
<dbReference type="Pfam" id="PF01381">
    <property type="entry name" value="HTH_3"/>
    <property type="match status" value="1"/>
</dbReference>
<accession>A0A4Y8TUE7</accession>
<dbReference type="SMART" id="SM00530">
    <property type="entry name" value="HTH_XRE"/>
    <property type="match status" value="1"/>
</dbReference>
<feature type="domain" description="HTH cro/C1-type" evidence="1">
    <location>
        <begin position="12"/>
        <end position="65"/>
    </location>
</feature>
<dbReference type="GO" id="GO:0003677">
    <property type="term" value="F:DNA binding"/>
    <property type="evidence" value="ECO:0007669"/>
    <property type="project" value="InterPro"/>
</dbReference>
<gene>
    <name evidence="2" type="ORF">EXY26_16315</name>
</gene>
<dbReference type="InterPro" id="IPR001387">
    <property type="entry name" value="Cro/C1-type_HTH"/>
</dbReference>
<dbReference type="CDD" id="cd00093">
    <property type="entry name" value="HTH_XRE"/>
    <property type="match status" value="1"/>
</dbReference>
<dbReference type="SUPFAM" id="SSF47413">
    <property type="entry name" value="lambda repressor-like DNA-binding domains"/>
    <property type="match status" value="1"/>
</dbReference>
<proteinExistence type="predicted"/>
<reference evidence="2 3" key="1">
    <citation type="submission" date="2019-03" db="EMBL/GenBank/DDBJ databases">
        <title>Glutamicibacter sp. LJH19 genome.</title>
        <authorList>
            <person name="Sinai Borker S."/>
            <person name="Kumar R."/>
        </authorList>
    </citation>
    <scope>NUCLEOTIDE SEQUENCE [LARGE SCALE GENOMIC DNA]</scope>
    <source>
        <strain evidence="2 3">LJH19</strain>
    </source>
</reference>
<dbReference type="InterPro" id="IPR010982">
    <property type="entry name" value="Lambda_DNA-bd_dom_sf"/>
</dbReference>
<evidence type="ECO:0000313" key="3">
    <source>
        <dbReference type="Proteomes" id="UP000297638"/>
    </source>
</evidence>
<dbReference type="AlphaFoldDB" id="A0A4Y8TUE7"/>
<dbReference type="RefSeq" id="WP_134781211.1">
    <property type="nucleotide sequence ID" value="NZ_JBLXIX010000002.1"/>
</dbReference>